<dbReference type="InterPro" id="IPR058563">
    <property type="entry name" value="Trs120_TRAPPC9_N"/>
</dbReference>
<name>A0A9W2Z7J0_BIOGL</name>
<accession>A0A9W2Z7J0</accession>
<comment type="similarity">
    <text evidence="2">Belongs to the NIBP family.</text>
</comment>
<dbReference type="PANTHER" id="PTHR21512:SF5">
    <property type="entry name" value="TRAFFICKING PROTEIN PARTICLE COMPLEX SUBUNIT 9"/>
    <property type="match status" value="1"/>
</dbReference>
<dbReference type="RefSeq" id="XP_055871007.1">
    <property type="nucleotide sequence ID" value="XM_056015032.1"/>
</dbReference>
<evidence type="ECO:0000313" key="9">
    <source>
        <dbReference type="RefSeq" id="XP_055871003.1"/>
    </source>
</evidence>
<keyword evidence="3" id="KW-0333">Golgi apparatus</keyword>
<dbReference type="Proteomes" id="UP001165740">
    <property type="component" value="Chromosome 17"/>
</dbReference>
<dbReference type="GeneID" id="106051002"/>
<evidence type="ECO:0000259" key="6">
    <source>
        <dbReference type="Pfam" id="PF26251"/>
    </source>
</evidence>
<feature type="region of interest" description="Disordered" evidence="4">
    <location>
        <begin position="899"/>
        <end position="919"/>
    </location>
</feature>
<sequence>MASTCVDYNQTADDHQTLLVLIRHTGSQLPNQSFNHAYDKISRVDRIYVQGQKRNITIKYRKIYSSDFNSWGDFQSHRKVLGLVTIGKCSNHEEFGDLFTSYKSIKEEYASTIINSRLIVFGMNTDGSPIEKAQVDTNGNNENGGLIEGNTNCSNPDNCRTKCSCLNTTKEQDASLTPKVITPNVLETLDERVERETSDNVFTSPTDTAVTSNRSESFSSLKTEEKRPHSNSLTKESTGSEIVFYPNLETSGDLEERMKEFVTSLYFVLEGKRLDRSFERNDKMTLLCAPFEKKDYVGVDTDTKSFKKKCMGRLRKHLGDLCLQAAMPGEAILHYNTALDLLRSVNDFLWMGGCYEGLACSSVILGYPRVLPIGLKRNLSFQANSSSSISEIKSRTGSSYANGLDILPDSVSTAGVNIDDVVEKYKEAITLYSKFKNAAVIEMEACLKACRFLILQNKYLQASDFLQNVVYINPSSLEDDRIQRYITLSSLYSQIGFKRKAAFFRRVCGMHCVAPDSSPSWSQCYELLLQCLEGYLLSVNPKEIDRDHPSGWPVLQYRVLHELVYSARRMSNPQIAVRHMTLLVDIMLPHLSVSDQREAIMGLSTLTQKCPGNPQPIALDSGLILPPVPLLSLPTVRSFRLLPPSPHLQASKIDKSDVDSSPAVFIYSPFLSSTKKCNESKPDFKWVAGDICEANVQLVNPLADELKIFYMGLWTSDVDTEIFPASPVIPQDSGVMNIKLMVKPKSPGNLKVLGYTTVVCGVKSNCRLRDLVNLTPPMSEIVIEVIPPLPQLNLSCSLPKSTVFGAVSGADIVATGSAVLFAGQSTECIVTIQNISESPIEMLTVSLTTKSDVQGTVNRMLTWSQENIQSQLPLLPKHQLCFSLCINGDSDFLIPVEQPARSPMSQSSRRRSESVDQKDKTMDAVLSLQYSGGEGLKAGYKRQCSLALNLDILPSIYITQWDVHHIDSSTECRLCLDLLNISSHQIDVTFDTDKKIILEPQQMRRICMNVPRLDPEQISSSRAQIDHVPLHYRNKVLPDRYSEILANYVDIRWSMPAAKSCGKVGIEYIKWKPDQLFLLLTPNVRWEVQLNKKVFLSTSKFKFNVGEVVDVEVLLENTTGQDKGNSSLSIEASQSIDNGDLSMDDSSVSVIGCSALFIPQISANSVVRHSCSFIFFSPGWYFITIVCRQLNTCKVNEVHAEDSAQSGPRTAAASARLNSDWKCTVPVKFEIGR</sequence>
<dbReference type="RefSeq" id="XP_055871003.1">
    <property type="nucleotide sequence ID" value="XM_056015028.1"/>
</dbReference>
<organism evidence="8 11">
    <name type="scientific">Biomphalaria glabrata</name>
    <name type="common">Bloodfluke planorb</name>
    <name type="synonym">Freshwater snail</name>
    <dbReference type="NCBI Taxonomy" id="6526"/>
    <lineage>
        <taxon>Eukaryota</taxon>
        <taxon>Metazoa</taxon>
        <taxon>Spiralia</taxon>
        <taxon>Lophotrochozoa</taxon>
        <taxon>Mollusca</taxon>
        <taxon>Gastropoda</taxon>
        <taxon>Heterobranchia</taxon>
        <taxon>Euthyneura</taxon>
        <taxon>Panpulmonata</taxon>
        <taxon>Hygrophila</taxon>
        <taxon>Lymnaeoidea</taxon>
        <taxon>Planorbidae</taxon>
        <taxon>Biomphalaria</taxon>
    </lineage>
</organism>
<dbReference type="InterPro" id="IPR058565">
    <property type="entry name" value="Ig_TRAPPC9_Trs120_1st"/>
</dbReference>
<dbReference type="RefSeq" id="XP_055871006.1">
    <property type="nucleotide sequence ID" value="XM_056015031.1"/>
</dbReference>
<gene>
    <name evidence="9 10 11 12" type="primary">LOC106051002</name>
</gene>
<dbReference type="AlphaFoldDB" id="A0A9W2Z7J0"/>
<evidence type="ECO:0000256" key="1">
    <source>
        <dbReference type="ARBA" id="ARBA00004555"/>
    </source>
</evidence>
<feature type="domain" description="Trs120/TRAPPC9 TPR region" evidence="6">
    <location>
        <begin position="480"/>
        <end position="597"/>
    </location>
</feature>
<dbReference type="Pfam" id="PF26254">
    <property type="entry name" value="Ig_TRAPPC9-Trs120_1st"/>
    <property type="match status" value="1"/>
</dbReference>
<evidence type="ECO:0000313" key="10">
    <source>
        <dbReference type="RefSeq" id="XP_055871005.1"/>
    </source>
</evidence>
<evidence type="ECO:0000256" key="2">
    <source>
        <dbReference type="ARBA" id="ARBA00008459"/>
    </source>
</evidence>
<feature type="region of interest" description="Disordered" evidence="4">
    <location>
        <begin position="190"/>
        <end position="236"/>
    </location>
</feature>
<evidence type="ECO:0000313" key="8">
    <source>
        <dbReference type="Proteomes" id="UP001165740"/>
    </source>
</evidence>
<dbReference type="RefSeq" id="XP_055871005.1">
    <property type="nucleotide sequence ID" value="XM_056015030.1"/>
</dbReference>
<feature type="domain" description="Trs120/TRAPPC9 first Ig-like" evidence="7">
    <location>
        <begin position="648"/>
        <end position="759"/>
    </location>
</feature>
<comment type="subcellular location">
    <subcellularLocation>
        <location evidence="1">Golgi apparatus</location>
    </subcellularLocation>
</comment>
<feature type="compositionally biased region" description="Polar residues" evidence="4">
    <location>
        <begin position="199"/>
        <end position="221"/>
    </location>
</feature>
<dbReference type="OrthoDB" id="27962at2759"/>
<evidence type="ECO:0000256" key="4">
    <source>
        <dbReference type="SAM" id="MobiDB-lite"/>
    </source>
</evidence>
<evidence type="ECO:0000256" key="3">
    <source>
        <dbReference type="ARBA" id="ARBA00023034"/>
    </source>
</evidence>
<dbReference type="InterPro" id="IPR058564">
    <property type="entry name" value="TPR_TRAPPC9_Trs120"/>
</dbReference>
<dbReference type="Pfam" id="PF26251">
    <property type="entry name" value="TPR_TRAPPC9-Trs120"/>
    <property type="match status" value="1"/>
</dbReference>
<evidence type="ECO:0000313" key="11">
    <source>
        <dbReference type="RefSeq" id="XP_055871006.1"/>
    </source>
</evidence>
<evidence type="ECO:0000259" key="7">
    <source>
        <dbReference type="Pfam" id="PF26254"/>
    </source>
</evidence>
<dbReference type="GO" id="GO:0005802">
    <property type="term" value="C:trans-Golgi network"/>
    <property type="evidence" value="ECO:0007669"/>
    <property type="project" value="TreeGrafter"/>
</dbReference>
<reference evidence="9 10" key="1">
    <citation type="submission" date="2025-04" db="UniProtKB">
        <authorList>
            <consortium name="RefSeq"/>
        </authorList>
    </citation>
    <scope>IDENTIFICATION</scope>
</reference>
<evidence type="ECO:0000259" key="5">
    <source>
        <dbReference type="Pfam" id="PF08626"/>
    </source>
</evidence>
<feature type="compositionally biased region" description="Basic and acidic residues" evidence="4">
    <location>
        <begin position="910"/>
        <end position="919"/>
    </location>
</feature>
<feature type="domain" description="Trs120/TRAPPC9 N-terminal" evidence="5">
    <location>
        <begin position="73"/>
        <end position="368"/>
    </location>
</feature>
<dbReference type="OMA" id="HHSCLLV"/>
<dbReference type="InterPro" id="IPR013935">
    <property type="entry name" value="Trs120_TRAPPC9"/>
</dbReference>
<keyword evidence="8" id="KW-1185">Reference proteome</keyword>
<protein>
    <submittedName>
        <fullName evidence="9 10">Trafficking protein particle complex subunit 9-like</fullName>
    </submittedName>
</protein>
<dbReference type="Pfam" id="PF08626">
    <property type="entry name" value="TRAPPC9-Trs120"/>
    <property type="match status" value="1"/>
</dbReference>
<proteinExistence type="inferred from homology"/>
<evidence type="ECO:0000313" key="12">
    <source>
        <dbReference type="RefSeq" id="XP_055871007.1"/>
    </source>
</evidence>
<dbReference type="PANTHER" id="PTHR21512">
    <property type="entry name" value="TRAFFICKING PROTEIN PARTICLE COMPLEX SUBUNIT 9"/>
    <property type="match status" value="1"/>
</dbReference>